<feature type="transmembrane region" description="Helical" evidence="13">
    <location>
        <begin position="136"/>
        <end position="156"/>
    </location>
</feature>
<dbReference type="InterPro" id="IPR019317">
    <property type="entry name" value="BRI3"/>
</dbReference>
<keyword evidence="8" id="KW-0458">Lysosome</keyword>
<evidence type="ECO:0000256" key="8">
    <source>
        <dbReference type="ARBA" id="ARBA00023228"/>
    </source>
</evidence>
<feature type="region of interest" description="Disordered" evidence="12">
    <location>
        <begin position="1"/>
        <end position="69"/>
    </location>
</feature>
<evidence type="ECO:0000313" key="15">
    <source>
        <dbReference type="Proteomes" id="UP001152320"/>
    </source>
</evidence>
<dbReference type="AlphaFoldDB" id="A0A9Q1C2U9"/>
<evidence type="ECO:0000256" key="13">
    <source>
        <dbReference type="SAM" id="Phobius"/>
    </source>
</evidence>
<evidence type="ECO:0000256" key="7">
    <source>
        <dbReference type="ARBA" id="ARBA00023136"/>
    </source>
</evidence>
<evidence type="ECO:0000256" key="9">
    <source>
        <dbReference type="ARBA" id="ARBA00035284"/>
    </source>
</evidence>
<evidence type="ECO:0000256" key="2">
    <source>
        <dbReference type="ARBA" id="ARBA00004556"/>
    </source>
</evidence>
<sequence>MDSESTTPYPPDPAPTGQPTENTVPYPPDLGANGPSAPMNTTPYPPDPGPTVPANTVPAAEPPPYSPPMTGYPPPSMAYPPVPAQPGFSPAIYQTAPPQNDAVIRATQHQTVTTTQVLVDIPKCPQCRVGTLQETFTPLGICCAVFLFPIGILFCLMMRRKICPHCGAVFM</sequence>
<keyword evidence="5 13" id="KW-0812">Transmembrane</keyword>
<evidence type="ECO:0000256" key="3">
    <source>
        <dbReference type="ARBA" id="ARBA00008090"/>
    </source>
</evidence>
<comment type="similarity">
    <text evidence="3">Belongs to the BRI3 family.</text>
</comment>
<gene>
    <name evidence="14" type="ORF">HOLleu_17986</name>
</gene>
<dbReference type="PANTHER" id="PTHR13551:SF1">
    <property type="entry name" value="MEMBRANE PROTEIN BRI3"/>
    <property type="match status" value="1"/>
</dbReference>
<feature type="compositionally biased region" description="Pro residues" evidence="12">
    <location>
        <begin position="60"/>
        <end position="69"/>
    </location>
</feature>
<dbReference type="GO" id="GO:0005765">
    <property type="term" value="C:lysosomal membrane"/>
    <property type="evidence" value="ECO:0007669"/>
    <property type="project" value="UniProtKB-SubCell"/>
</dbReference>
<keyword evidence="15" id="KW-1185">Reference proteome</keyword>
<evidence type="ECO:0000256" key="6">
    <source>
        <dbReference type="ARBA" id="ARBA00022989"/>
    </source>
</evidence>
<evidence type="ECO:0000256" key="5">
    <source>
        <dbReference type="ARBA" id="ARBA00022692"/>
    </source>
</evidence>
<keyword evidence="7 13" id="KW-0472">Membrane</keyword>
<accession>A0A9Q1C2U9</accession>
<organism evidence="14 15">
    <name type="scientific">Holothuria leucospilota</name>
    <name type="common">Black long sea cucumber</name>
    <name type="synonym">Mertensiothuria leucospilota</name>
    <dbReference type="NCBI Taxonomy" id="206669"/>
    <lineage>
        <taxon>Eukaryota</taxon>
        <taxon>Metazoa</taxon>
        <taxon>Echinodermata</taxon>
        <taxon>Eleutherozoa</taxon>
        <taxon>Echinozoa</taxon>
        <taxon>Holothuroidea</taxon>
        <taxon>Aspidochirotacea</taxon>
        <taxon>Aspidochirotida</taxon>
        <taxon>Holothuriidae</taxon>
        <taxon>Holothuria</taxon>
    </lineage>
</organism>
<comment type="subunit">
    <text evidence="11">Interacts with BRI3BP. Interacts with MGAT1 and IFITM3.</text>
</comment>
<evidence type="ECO:0000256" key="10">
    <source>
        <dbReference type="ARBA" id="ARBA00035449"/>
    </source>
</evidence>
<evidence type="ECO:0000256" key="4">
    <source>
        <dbReference type="ARBA" id="ARBA00022490"/>
    </source>
</evidence>
<evidence type="ECO:0000256" key="12">
    <source>
        <dbReference type="SAM" id="MobiDB-lite"/>
    </source>
</evidence>
<keyword evidence="6 13" id="KW-1133">Transmembrane helix</keyword>
<protein>
    <recommendedName>
        <fullName evidence="9">Membrane protein BRI3</fullName>
    </recommendedName>
    <alternativeName>
        <fullName evidence="10">Brain protein I3</fullName>
    </alternativeName>
</protein>
<reference evidence="14" key="1">
    <citation type="submission" date="2021-10" db="EMBL/GenBank/DDBJ databases">
        <title>Tropical sea cucumber genome reveals ecological adaptation and Cuvierian tubules defense mechanism.</title>
        <authorList>
            <person name="Chen T."/>
        </authorList>
    </citation>
    <scope>NUCLEOTIDE SEQUENCE</scope>
    <source>
        <strain evidence="14">Nanhai2018</strain>
        <tissue evidence="14">Muscle</tissue>
    </source>
</reference>
<name>A0A9Q1C2U9_HOLLE</name>
<proteinExistence type="inferred from homology"/>
<comment type="subcellular location">
    <subcellularLocation>
        <location evidence="2">Cytoplasm</location>
        <location evidence="2">Perinuclear region</location>
    </subcellularLocation>
    <subcellularLocation>
        <location evidence="1">Lysosome membrane</location>
        <topology evidence="1">Multi-pass membrane protein</topology>
    </subcellularLocation>
</comment>
<comment type="caution">
    <text evidence="14">The sequence shown here is derived from an EMBL/GenBank/DDBJ whole genome shotgun (WGS) entry which is preliminary data.</text>
</comment>
<evidence type="ECO:0000256" key="11">
    <source>
        <dbReference type="ARBA" id="ARBA00046593"/>
    </source>
</evidence>
<dbReference type="Proteomes" id="UP001152320">
    <property type="component" value="Chromosome 8"/>
</dbReference>
<evidence type="ECO:0000256" key="1">
    <source>
        <dbReference type="ARBA" id="ARBA00004155"/>
    </source>
</evidence>
<dbReference type="PANTHER" id="PTHR13551">
    <property type="entry name" value="BRAIN PROTEIN I3"/>
    <property type="match status" value="1"/>
</dbReference>
<dbReference type="OrthoDB" id="2564984at2759"/>
<dbReference type="EMBL" id="JAIZAY010000008">
    <property type="protein sequence ID" value="KAJ8037223.1"/>
    <property type="molecule type" value="Genomic_DNA"/>
</dbReference>
<dbReference type="GO" id="GO:0048471">
    <property type="term" value="C:perinuclear region of cytoplasm"/>
    <property type="evidence" value="ECO:0007669"/>
    <property type="project" value="UniProtKB-SubCell"/>
</dbReference>
<evidence type="ECO:0000313" key="14">
    <source>
        <dbReference type="EMBL" id="KAJ8037223.1"/>
    </source>
</evidence>
<dbReference type="Pfam" id="PF10164">
    <property type="entry name" value="BRI3"/>
    <property type="match status" value="1"/>
</dbReference>
<keyword evidence="4" id="KW-0963">Cytoplasm</keyword>